<keyword evidence="3" id="KW-0597">Phosphoprotein</keyword>
<dbReference type="PRINTS" id="PR00344">
    <property type="entry name" value="BCTRLSENSOR"/>
</dbReference>
<dbReference type="EC" id="2.7.13.3" evidence="2"/>
<dbReference type="InterPro" id="IPR036890">
    <property type="entry name" value="HATPase_C_sf"/>
</dbReference>
<dbReference type="InterPro" id="IPR000595">
    <property type="entry name" value="cNMP-bd_dom"/>
</dbReference>
<dbReference type="InterPro" id="IPR014710">
    <property type="entry name" value="RmlC-like_jellyroll"/>
</dbReference>
<evidence type="ECO:0000256" key="2">
    <source>
        <dbReference type="ARBA" id="ARBA00012438"/>
    </source>
</evidence>
<dbReference type="SUPFAM" id="SSF47384">
    <property type="entry name" value="Homodimeric domain of signal transducing histidine kinase"/>
    <property type="match status" value="1"/>
</dbReference>
<dbReference type="GO" id="GO:0005524">
    <property type="term" value="F:ATP binding"/>
    <property type="evidence" value="ECO:0007669"/>
    <property type="project" value="UniProtKB-KW"/>
</dbReference>
<feature type="domain" description="Cyclic nucleotide-binding" evidence="5">
    <location>
        <begin position="202"/>
        <end position="303"/>
    </location>
</feature>
<dbReference type="PROSITE" id="PS50109">
    <property type="entry name" value="HIS_KIN"/>
    <property type="match status" value="1"/>
</dbReference>
<feature type="domain" description="Histidine kinase" evidence="6">
    <location>
        <begin position="347"/>
        <end position="641"/>
    </location>
</feature>
<dbReference type="Gene3D" id="2.60.120.10">
    <property type="entry name" value="Jelly Rolls"/>
    <property type="match status" value="1"/>
</dbReference>
<dbReference type="InterPro" id="IPR003661">
    <property type="entry name" value="HisK_dim/P_dom"/>
</dbReference>
<organism evidence="7 8">
    <name type="scientific">Vibrio paucivorans</name>
    <dbReference type="NCBI Taxonomy" id="2829489"/>
    <lineage>
        <taxon>Bacteria</taxon>
        <taxon>Pseudomonadati</taxon>
        <taxon>Pseudomonadota</taxon>
        <taxon>Gammaproteobacteria</taxon>
        <taxon>Vibrionales</taxon>
        <taxon>Vibrionaceae</taxon>
        <taxon>Vibrio</taxon>
    </lineage>
</organism>
<dbReference type="PANTHER" id="PTHR43065:SF48">
    <property type="entry name" value="HISTIDINE KINASE"/>
    <property type="match status" value="1"/>
</dbReference>
<keyword evidence="7" id="KW-0547">Nucleotide-binding</keyword>
<keyword evidence="4" id="KW-0175">Coiled coil</keyword>
<keyword evidence="7" id="KW-0067">ATP-binding</keyword>
<dbReference type="InterPro" id="IPR036097">
    <property type="entry name" value="HisK_dim/P_sf"/>
</dbReference>
<dbReference type="Proteomes" id="UP001155586">
    <property type="component" value="Unassembled WGS sequence"/>
</dbReference>
<dbReference type="Gene3D" id="3.30.565.10">
    <property type="entry name" value="Histidine kinase-like ATPase, C-terminal domain"/>
    <property type="match status" value="1"/>
</dbReference>
<dbReference type="GO" id="GO:0000155">
    <property type="term" value="F:phosphorelay sensor kinase activity"/>
    <property type="evidence" value="ECO:0007669"/>
    <property type="project" value="InterPro"/>
</dbReference>
<evidence type="ECO:0000259" key="5">
    <source>
        <dbReference type="PROSITE" id="PS50042"/>
    </source>
</evidence>
<name>A0A9X3CDV6_9VIBR</name>
<comment type="caution">
    <text evidence="7">The sequence shown here is derived from an EMBL/GenBank/DDBJ whole genome shotgun (WGS) entry which is preliminary data.</text>
</comment>
<evidence type="ECO:0000259" key="6">
    <source>
        <dbReference type="PROSITE" id="PS50109"/>
    </source>
</evidence>
<protein>
    <recommendedName>
        <fullName evidence="2">histidine kinase</fullName>
        <ecNumber evidence="2">2.7.13.3</ecNumber>
    </recommendedName>
</protein>
<dbReference type="InterPro" id="IPR004358">
    <property type="entry name" value="Sig_transdc_His_kin-like_C"/>
</dbReference>
<keyword evidence="8" id="KW-1185">Reference proteome</keyword>
<dbReference type="InterPro" id="IPR005467">
    <property type="entry name" value="His_kinase_dom"/>
</dbReference>
<dbReference type="AlphaFoldDB" id="A0A9X3CDV6"/>
<dbReference type="CDD" id="cd00038">
    <property type="entry name" value="CAP_ED"/>
    <property type="match status" value="1"/>
</dbReference>
<dbReference type="Pfam" id="PF02518">
    <property type="entry name" value="HATPase_c"/>
    <property type="match status" value="1"/>
</dbReference>
<dbReference type="InterPro" id="IPR018490">
    <property type="entry name" value="cNMP-bd_dom_sf"/>
</dbReference>
<gene>
    <name evidence="7" type="ORF">MD483_09255</name>
</gene>
<dbReference type="SUPFAM" id="SSF52172">
    <property type="entry name" value="CheY-like"/>
    <property type="match status" value="1"/>
</dbReference>
<dbReference type="InterPro" id="IPR011006">
    <property type="entry name" value="CheY-like_superfamily"/>
</dbReference>
<dbReference type="SUPFAM" id="SSF55874">
    <property type="entry name" value="ATPase domain of HSP90 chaperone/DNA topoisomerase II/histidine kinase"/>
    <property type="match status" value="1"/>
</dbReference>
<evidence type="ECO:0000256" key="4">
    <source>
        <dbReference type="SAM" id="Coils"/>
    </source>
</evidence>
<accession>A0A9X3CDV6</accession>
<evidence type="ECO:0000256" key="3">
    <source>
        <dbReference type="ARBA" id="ARBA00022553"/>
    </source>
</evidence>
<dbReference type="EMBL" id="JAKRRX010000042">
    <property type="protein sequence ID" value="MCW8334007.1"/>
    <property type="molecule type" value="Genomic_DNA"/>
</dbReference>
<evidence type="ECO:0000313" key="8">
    <source>
        <dbReference type="Proteomes" id="UP001155586"/>
    </source>
</evidence>
<sequence length="651" mass="73987">MNPFVLLCLDNNPVSVEQLRGELSPFAAKFDVHTAESIEEAHYTLEFCEQRQQTVALVIASHHEQFNGADFLIQLDKSKHTQQARKILISCGQDIQAILSAVNEGRLDHCLTKPLQDSLVYKTAKKELTTFVLKHDSENLLSYSQVLEQQRLLRSHIEDKMRSYQEGFISDHHRLSDSALAQQVIDALHQFFEHQDENQACRTYSSDHLLTKEGEENRFLWFITEGEVALYKKDDLERQREVVRHSKGNIVGGMSFVTGETSFSTALTLTQTKVIKLDRDVFAKVMHSNTALLPLFTNLLLRHFNRRLQRSINTKLELQKTLESLETAHQQLIEREKMAMLGQLVAGVAHELNNPISAILRGSETLTSKITQLTGEASDNALGDKGQQILQQAMHSKPNSTAYEREQARKLEQVIHHRRLAKKLVRLHLNDDAELLKLAKEAPDKATEVLEAYEVYHLAGATLRSINVCAQRIADMVKSLKGYSRQDDEVFRLSDLYEGIEDTLVIFENKLKRHKVEKKYSQLPLVNCQPIALQQVWTNLISNAIDALPEQGTLVIETELHTIEQSPWVCVSFEDNGCGIPQDLQEQIFTLNFTTKKEGNFGLGIGLSVCQQIVTQHHGRIEVASEPNQYTRMSVWLPLTTSIETIGERNE</sequence>
<dbReference type="CDD" id="cd00082">
    <property type="entry name" value="HisKA"/>
    <property type="match status" value="1"/>
</dbReference>
<proteinExistence type="predicted"/>
<dbReference type="Pfam" id="PF00027">
    <property type="entry name" value="cNMP_binding"/>
    <property type="match status" value="1"/>
</dbReference>
<dbReference type="PROSITE" id="PS50042">
    <property type="entry name" value="CNMP_BINDING_3"/>
    <property type="match status" value="1"/>
</dbReference>
<dbReference type="SMART" id="SM00387">
    <property type="entry name" value="HATPase_c"/>
    <property type="match status" value="1"/>
</dbReference>
<dbReference type="InterPro" id="IPR003594">
    <property type="entry name" value="HATPase_dom"/>
</dbReference>
<dbReference type="PANTHER" id="PTHR43065">
    <property type="entry name" value="SENSOR HISTIDINE KINASE"/>
    <property type="match status" value="1"/>
</dbReference>
<dbReference type="Gene3D" id="3.40.50.2300">
    <property type="match status" value="1"/>
</dbReference>
<reference evidence="7" key="1">
    <citation type="submission" date="2022-02" db="EMBL/GenBank/DDBJ databases">
        <title>Vibrio sp. nov., a new bacterium isolated from Bohai sea, China.</title>
        <authorList>
            <person name="Yuan Y."/>
        </authorList>
    </citation>
    <scope>NUCLEOTIDE SEQUENCE</scope>
    <source>
        <strain evidence="7">DBSS07</strain>
    </source>
</reference>
<comment type="catalytic activity">
    <reaction evidence="1">
        <text>ATP + protein L-histidine = ADP + protein N-phospho-L-histidine.</text>
        <dbReference type="EC" id="2.7.13.3"/>
    </reaction>
</comment>
<dbReference type="SUPFAM" id="SSF51206">
    <property type="entry name" value="cAMP-binding domain-like"/>
    <property type="match status" value="1"/>
</dbReference>
<feature type="coiled-coil region" evidence="4">
    <location>
        <begin position="308"/>
        <end position="335"/>
    </location>
</feature>
<evidence type="ECO:0000313" key="7">
    <source>
        <dbReference type="EMBL" id="MCW8334007.1"/>
    </source>
</evidence>
<evidence type="ECO:0000256" key="1">
    <source>
        <dbReference type="ARBA" id="ARBA00000085"/>
    </source>
</evidence>
<dbReference type="Gene3D" id="1.10.287.130">
    <property type="match status" value="1"/>
</dbReference>
<dbReference type="RefSeq" id="WP_265687425.1">
    <property type="nucleotide sequence ID" value="NZ_JAKRRX010000042.1"/>
</dbReference>